<dbReference type="PROSITE" id="PS50181">
    <property type="entry name" value="FBOX"/>
    <property type="match status" value="1"/>
</dbReference>
<evidence type="ECO:0000313" key="3">
    <source>
        <dbReference type="WBParaSite" id="Csp11.Scaffold628.g6941.t1"/>
    </source>
</evidence>
<dbReference type="Pfam" id="PF00646">
    <property type="entry name" value="F-box"/>
    <property type="match status" value="1"/>
</dbReference>
<dbReference type="PANTHER" id="PTHR21503:SF8">
    <property type="entry name" value="F-BOX ASSOCIATED DOMAIN-CONTAINING PROTEIN-RELATED"/>
    <property type="match status" value="1"/>
</dbReference>
<proteinExistence type="predicted"/>
<organism evidence="2 3">
    <name type="scientific">Caenorhabditis tropicalis</name>
    <dbReference type="NCBI Taxonomy" id="1561998"/>
    <lineage>
        <taxon>Eukaryota</taxon>
        <taxon>Metazoa</taxon>
        <taxon>Ecdysozoa</taxon>
        <taxon>Nematoda</taxon>
        <taxon>Chromadorea</taxon>
        <taxon>Rhabditida</taxon>
        <taxon>Rhabditina</taxon>
        <taxon>Rhabditomorpha</taxon>
        <taxon>Rhabditoidea</taxon>
        <taxon>Rhabditidae</taxon>
        <taxon>Peloderinae</taxon>
        <taxon>Caenorhabditis</taxon>
    </lineage>
</organism>
<dbReference type="Proteomes" id="UP000095282">
    <property type="component" value="Unplaced"/>
</dbReference>
<dbReference type="AlphaFoldDB" id="A0A1I7TKY4"/>
<keyword evidence="2" id="KW-1185">Reference proteome</keyword>
<reference evidence="3" key="1">
    <citation type="submission" date="2016-11" db="UniProtKB">
        <authorList>
            <consortium name="WormBaseParasite"/>
        </authorList>
    </citation>
    <scope>IDENTIFICATION</scope>
</reference>
<feature type="domain" description="F-box" evidence="1">
    <location>
        <begin position="2"/>
        <end position="49"/>
    </location>
</feature>
<evidence type="ECO:0000313" key="2">
    <source>
        <dbReference type="Proteomes" id="UP000095282"/>
    </source>
</evidence>
<dbReference type="InterPro" id="IPR001810">
    <property type="entry name" value="F-box_dom"/>
</dbReference>
<dbReference type="WBParaSite" id="Csp11.Scaffold628.g6941.t1">
    <property type="protein sequence ID" value="Csp11.Scaffold628.g6941.t1"/>
    <property type="gene ID" value="Csp11.Scaffold628.g6941"/>
</dbReference>
<protein>
    <submittedName>
        <fullName evidence="3">F-box domain-containing protein</fullName>
    </submittedName>
</protein>
<dbReference type="eggNOG" id="ENOG502TIGW">
    <property type="taxonomic scope" value="Eukaryota"/>
</dbReference>
<accession>A0A1I7TKY4</accession>
<name>A0A1I7TKY4_9PELO</name>
<dbReference type="PANTHER" id="PTHR21503">
    <property type="entry name" value="F-BOX-CONTAINING HYPOTHETICAL PROTEIN C.ELEGANS"/>
    <property type="match status" value="1"/>
</dbReference>
<sequence>MAFPLLKLPFLAYEKVLLNLEVADLVDFSLISSRCHRIIRSIRFPFTRIDLRLGSGNGLEFYKGLQLIAQWFFKKNDGASYQTLKSPEWHSTQKPIKNIKIALDYVRDLFRLPIISYHIQLTNQYLFPHDITKCDELRLDLSDGVPIDELKYVLEKVEILKKFHLNLPENFVFEYGFIQFLLDELYINRAFWITNKTFLAMDCARIELHGNENLPIRDFVSQWLLSKNNRFEWLKMSRNREQINWTDGFKTMKWNPKTRGRNFKLSDYSRVDCDNGIDILREDGLLASVVEEYGAIYFVVWHRRFQPEADQLQLDNYNII</sequence>
<evidence type="ECO:0000259" key="1">
    <source>
        <dbReference type="PROSITE" id="PS50181"/>
    </source>
</evidence>